<dbReference type="SUPFAM" id="SSF109604">
    <property type="entry name" value="HD-domain/PDEase-like"/>
    <property type="match status" value="1"/>
</dbReference>
<gene>
    <name evidence="4" type="ORF">LCGC14_0999780</name>
</gene>
<accession>A0A0F9R9I6</accession>
<evidence type="ECO:0000259" key="3">
    <source>
        <dbReference type="PROSITE" id="PS51831"/>
    </source>
</evidence>
<evidence type="ECO:0000256" key="1">
    <source>
        <dbReference type="ARBA" id="ARBA00022801"/>
    </source>
</evidence>
<dbReference type="Pfam" id="PF01966">
    <property type="entry name" value="HD"/>
    <property type="match status" value="1"/>
</dbReference>
<name>A0A0F9R9I6_9ZZZZ</name>
<dbReference type="InterPro" id="IPR006675">
    <property type="entry name" value="HDIG_dom"/>
</dbReference>
<dbReference type="EMBL" id="LAZR01003854">
    <property type="protein sequence ID" value="KKN14083.1"/>
    <property type="molecule type" value="Genomic_DNA"/>
</dbReference>
<organism evidence="4">
    <name type="scientific">marine sediment metagenome</name>
    <dbReference type="NCBI Taxonomy" id="412755"/>
    <lineage>
        <taxon>unclassified sequences</taxon>
        <taxon>metagenomes</taxon>
        <taxon>ecological metagenomes</taxon>
    </lineage>
</organism>
<proteinExistence type="predicted"/>
<dbReference type="PANTHER" id="PTHR37294:SF1">
    <property type="entry name" value="3'-5' EXORIBONUCLEASE YHAM"/>
    <property type="match status" value="1"/>
</dbReference>
<dbReference type="SMART" id="SM00471">
    <property type="entry name" value="HDc"/>
    <property type="match status" value="1"/>
</dbReference>
<dbReference type="PROSITE" id="PS51831">
    <property type="entry name" value="HD"/>
    <property type="match status" value="1"/>
</dbReference>
<keyword evidence="1" id="KW-0378">Hydrolase</keyword>
<dbReference type="NCBIfam" id="TIGR00277">
    <property type="entry name" value="HDIG"/>
    <property type="match status" value="1"/>
</dbReference>
<evidence type="ECO:0000313" key="4">
    <source>
        <dbReference type="EMBL" id="KKN14083.1"/>
    </source>
</evidence>
<protein>
    <recommendedName>
        <fullName evidence="3">HD domain-containing protein</fullName>
    </recommendedName>
</protein>
<dbReference type="CDD" id="cd00077">
    <property type="entry name" value="HDc"/>
    <property type="match status" value="1"/>
</dbReference>
<evidence type="ECO:0000256" key="2">
    <source>
        <dbReference type="SAM" id="Coils"/>
    </source>
</evidence>
<dbReference type="GO" id="GO:0031125">
    <property type="term" value="P:rRNA 3'-end processing"/>
    <property type="evidence" value="ECO:0007669"/>
    <property type="project" value="TreeGrafter"/>
</dbReference>
<dbReference type="AlphaFoldDB" id="A0A0F9R9I6"/>
<sequence>MSKNLNENIKSLNKKFESLKIQFELYEDRIKISDNYVISNNPKLKQSLKDQYSIAFDWDQKFWYIGKAGIKRLSEKIVKLKTSKDIDILINELGKYIEMIKDRELKNDIGEIFEKNKVFYEAPGAKYNHHNYKGGLLEHTIQTVELALAVNNVIENLIIDQDLLIAGAILHDIGKINCYEYYNEIIEITDIFHKQEHIINGIKIISQEIKSEKLDELIHILASHHNIKEWGSPIEPISNEAWIIHFVENLSSKIMG</sequence>
<feature type="coiled-coil region" evidence="2">
    <location>
        <begin position="2"/>
        <end position="29"/>
    </location>
</feature>
<dbReference type="GO" id="GO:0016787">
    <property type="term" value="F:hydrolase activity"/>
    <property type="evidence" value="ECO:0007669"/>
    <property type="project" value="UniProtKB-KW"/>
</dbReference>
<reference evidence="4" key="1">
    <citation type="journal article" date="2015" name="Nature">
        <title>Complex archaea that bridge the gap between prokaryotes and eukaryotes.</title>
        <authorList>
            <person name="Spang A."/>
            <person name="Saw J.H."/>
            <person name="Jorgensen S.L."/>
            <person name="Zaremba-Niedzwiedzka K."/>
            <person name="Martijn J."/>
            <person name="Lind A.E."/>
            <person name="van Eijk R."/>
            <person name="Schleper C."/>
            <person name="Guy L."/>
            <person name="Ettema T.J."/>
        </authorList>
    </citation>
    <scope>NUCLEOTIDE SEQUENCE</scope>
</reference>
<dbReference type="InterPro" id="IPR050798">
    <property type="entry name" value="YhaM_exoribonuc/phosphodiest"/>
</dbReference>
<dbReference type="PANTHER" id="PTHR37294">
    <property type="entry name" value="3'-5' EXORIBONUCLEASE YHAM"/>
    <property type="match status" value="1"/>
</dbReference>
<dbReference type="Gene3D" id="1.10.3210.10">
    <property type="entry name" value="Hypothetical protein af1432"/>
    <property type="match status" value="1"/>
</dbReference>
<keyword evidence="2" id="KW-0175">Coiled coil</keyword>
<comment type="caution">
    <text evidence="4">The sequence shown here is derived from an EMBL/GenBank/DDBJ whole genome shotgun (WGS) entry which is preliminary data.</text>
</comment>
<dbReference type="InterPro" id="IPR006674">
    <property type="entry name" value="HD_domain"/>
</dbReference>
<dbReference type="InterPro" id="IPR003607">
    <property type="entry name" value="HD/PDEase_dom"/>
</dbReference>
<feature type="domain" description="HD" evidence="3">
    <location>
        <begin position="136"/>
        <end position="253"/>
    </location>
</feature>